<sequence length="580" mass="63579">MSEPALQFHCSPGDSMGNYVWPRRLDAFLNAQGYFRLAFDGSALERLPMDAVIAYLSEGMAAPHDLRMFLPMTFVQPSGESRLLRSIFGFTAPDLNDTTFRTAFKDFVQNELYSSLQKAVIDTRKPVDPASWDEPPAIQIYFRGDVLDEHELLEALHSDMLLAIGPLLLSLGVAWVKLRSALLAIVGTTLMCLASLLAYLLLPVQQVSPATFLGVFLLFGLGFTSIFRMQEVWRRSRNEAEDYSDRLLYVHRAAVREMLPVVGSACCYFLLQNSKLVPLREFGFFIGVSMLLVCAFALLCFVPFLLMHERTFRPWIRRKFPGKLVLALEPAELKPDWDEVAAKVMLAVKRPKPLLAGAGFAVAVALIAAIAVTASQPYPALPEVFPPEHHREAGRPMHHSFAPSALAEEQAPLTIQMCEPGRGLSSCALHWCDLASTPNNNLSSWPTSQAATCMCYTQTSSAASCSSVSLSLIVSGPRPASLTQDVLHAKALEFASAEYSGAASVGMTTTTSRRLQSVVLEDWPSGMTQVDALTQLPPINVTFTTPRRSSSSCEDLVYCYCSPKSCTPPSGDLFPVGCSA</sequence>
<name>A0A812PAA9_SYMPI</name>
<evidence type="ECO:0008006" key="4">
    <source>
        <dbReference type="Google" id="ProtNLM"/>
    </source>
</evidence>
<dbReference type="AlphaFoldDB" id="A0A812PAA9"/>
<dbReference type="SUPFAM" id="SSF82866">
    <property type="entry name" value="Multidrug efflux transporter AcrB transmembrane domain"/>
    <property type="match status" value="1"/>
</dbReference>
<dbReference type="EMBL" id="CAJNIZ010012558">
    <property type="protein sequence ID" value="CAE7335401.1"/>
    <property type="molecule type" value="Genomic_DNA"/>
</dbReference>
<accession>A0A812PAA9</accession>
<feature type="transmembrane region" description="Helical" evidence="1">
    <location>
        <begin position="160"/>
        <end position="176"/>
    </location>
</feature>
<feature type="transmembrane region" description="Helical" evidence="1">
    <location>
        <begin position="181"/>
        <end position="201"/>
    </location>
</feature>
<proteinExistence type="predicted"/>
<comment type="caution">
    <text evidence="2">The sequence shown here is derived from an EMBL/GenBank/DDBJ whole genome shotgun (WGS) entry which is preliminary data.</text>
</comment>
<dbReference type="Gene3D" id="1.20.1640.10">
    <property type="entry name" value="Multidrug efflux transporter AcrB transmembrane domain"/>
    <property type="match status" value="1"/>
</dbReference>
<feature type="transmembrane region" description="Helical" evidence="1">
    <location>
        <begin position="253"/>
        <end position="271"/>
    </location>
</feature>
<protein>
    <recommendedName>
        <fullName evidence="4">SSD domain-containing protein</fullName>
    </recommendedName>
</protein>
<organism evidence="2 3">
    <name type="scientific">Symbiodinium pilosum</name>
    <name type="common">Dinoflagellate</name>
    <dbReference type="NCBI Taxonomy" id="2952"/>
    <lineage>
        <taxon>Eukaryota</taxon>
        <taxon>Sar</taxon>
        <taxon>Alveolata</taxon>
        <taxon>Dinophyceae</taxon>
        <taxon>Suessiales</taxon>
        <taxon>Symbiodiniaceae</taxon>
        <taxon>Symbiodinium</taxon>
    </lineage>
</organism>
<keyword evidence="3" id="KW-1185">Reference proteome</keyword>
<feature type="transmembrane region" description="Helical" evidence="1">
    <location>
        <begin position="207"/>
        <end position="227"/>
    </location>
</feature>
<keyword evidence="1" id="KW-0472">Membrane</keyword>
<dbReference type="OrthoDB" id="441942at2759"/>
<evidence type="ECO:0000313" key="2">
    <source>
        <dbReference type="EMBL" id="CAE7335401.1"/>
    </source>
</evidence>
<feature type="transmembrane region" description="Helical" evidence="1">
    <location>
        <begin position="354"/>
        <end position="374"/>
    </location>
</feature>
<keyword evidence="1" id="KW-1133">Transmembrane helix</keyword>
<keyword evidence="1" id="KW-0812">Transmembrane</keyword>
<reference evidence="2" key="1">
    <citation type="submission" date="2021-02" db="EMBL/GenBank/DDBJ databases">
        <authorList>
            <person name="Dougan E. K."/>
            <person name="Rhodes N."/>
            <person name="Thang M."/>
            <person name="Chan C."/>
        </authorList>
    </citation>
    <scope>NUCLEOTIDE SEQUENCE</scope>
</reference>
<evidence type="ECO:0000256" key="1">
    <source>
        <dbReference type="SAM" id="Phobius"/>
    </source>
</evidence>
<evidence type="ECO:0000313" key="3">
    <source>
        <dbReference type="Proteomes" id="UP000649617"/>
    </source>
</evidence>
<gene>
    <name evidence="2" type="ORF">SPIL2461_LOCUS7844</name>
</gene>
<feature type="transmembrane region" description="Helical" evidence="1">
    <location>
        <begin position="283"/>
        <end position="307"/>
    </location>
</feature>
<dbReference type="Proteomes" id="UP000649617">
    <property type="component" value="Unassembled WGS sequence"/>
</dbReference>